<dbReference type="CDD" id="cd17040">
    <property type="entry name" value="Ubl_MoaD_like"/>
    <property type="match status" value="1"/>
</dbReference>
<dbReference type="STRING" id="43775.SAMN04489760_12835"/>
<dbReference type="InterPro" id="IPR016155">
    <property type="entry name" value="Mopterin_synth/thiamin_S_b"/>
</dbReference>
<dbReference type="EMBL" id="FOBS01000028">
    <property type="protein sequence ID" value="SEM63369.1"/>
    <property type="molecule type" value="Genomic_DNA"/>
</dbReference>
<protein>
    <submittedName>
        <fullName evidence="1">ThiS family protein</fullName>
    </submittedName>
</protein>
<keyword evidence="2" id="KW-1185">Reference proteome</keyword>
<reference evidence="1 2" key="1">
    <citation type="submission" date="2016-10" db="EMBL/GenBank/DDBJ databases">
        <authorList>
            <person name="de Groot N.N."/>
        </authorList>
    </citation>
    <scope>NUCLEOTIDE SEQUENCE [LARGE SCALE GENOMIC DNA]</scope>
    <source>
        <strain evidence="1 2">DSM 8423</strain>
    </source>
</reference>
<dbReference type="OrthoDB" id="5422605at2"/>
<dbReference type="SUPFAM" id="SSF54285">
    <property type="entry name" value="MoaD/ThiS"/>
    <property type="match status" value="1"/>
</dbReference>
<proteinExistence type="predicted"/>
<organism evidence="1 2">
    <name type="scientific">Syntrophus gentianae</name>
    <dbReference type="NCBI Taxonomy" id="43775"/>
    <lineage>
        <taxon>Bacteria</taxon>
        <taxon>Pseudomonadati</taxon>
        <taxon>Thermodesulfobacteriota</taxon>
        <taxon>Syntrophia</taxon>
        <taxon>Syntrophales</taxon>
        <taxon>Syntrophaceae</taxon>
        <taxon>Syntrophus</taxon>
    </lineage>
</organism>
<name>A0A1H8A0Q1_9BACT</name>
<evidence type="ECO:0000313" key="2">
    <source>
        <dbReference type="Proteomes" id="UP000198744"/>
    </source>
</evidence>
<dbReference type="AlphaFoldDB" id="A0A1H8A0Q1"/>
<accession>A0A1H8A0Q1</accession>
<dbReference type="RefSeq" id="WP_093884421.1">
    <property type="nucleotide sequence ID" value="NZ_FOBS01000028.1"/>
</dbReference>
<sequence>MSIKVFLVDRLSNLAKGKDMFEVKGKTLGECLNYLVNLAPSIKQALFYESGNELQDNIKVLVNKKHAEAEGLEKEITDGDVIYIAMLPQH</sequence>
<dbReference type="Gene3D" id="3.10.20.30">
    <property type="match status" value="1"/>
</dbReference>
<gene>
    <name evidence="1" type="ORF">SAMN04489760_12835</name>
</gene>
<dbReference type="Proteomes" id="UP000198744">
    <property type="component" value="Unassembled WGS sequence"/>
</dbReference>
<dbReference type="InterPro" id="IPR012675">
    <property type="entry name" value="Beta-grasp_dom_sf"/>
</dbReference>
<evidence type="ECO:0000313" key="1">
    <source>
        <dbReference type="EMBL" id="SEM63369.1"/>
    </source>
</evidence>